<evidence type="ECO:0000313" key="2">
    <source>
        <dbReference type="EMBL" id="THU53510.1"/>
    </source>
</evidence>
<sequence>MSMTVGKDGTLVVTGILAAPVCAVAACAARSADDSMVPQLLETQDSVMLAAPDLKDYKKATKYLTDLQNDVPFDIVAVGDFGSLRESGLLLCKDLPLLTGLVELKCQPG</sequence>
<evidence type="ECO:0000256" key="1">
    <source>
        <dbReference type="SAM" id="SignalP"/>
    </source>
</evidence>
<name>A0A4S8IX78_MUSBA</name>
<protein>
    <submittedName>
        <fullName evidence="2">Uncharacterized protein</fullName>
    </submittedName>
</protein>
<gene>
    <name evidence="2" type="ORF">C4D60_Mb10t15170</name>
</gene>
<dbReference type="PROSITE" id="PS51257">
    <property type="entry name" value="PROKAR_LIPOPROTEIN"/>
    <property type="match status" value="1"/>
</dbReference>
<dbReference type="AlphaFoldDB" id="A0A4S8IX78"/>
<dbReference type="EMBL" id="PYDT01000008">
    <property type="protein sequence ID" value="THU53510.1"/>
    <property type="molecule type" value="Genomic_DNA"/>
</dbReference>
<reference evidence="2 3" key="1">
    <citation type="journal article" date="2019" name="Nat. Plants">
        <title>Genome sequencing of Musa balbisiana reveals subgenome evolution and function divergence in polyploid bananas.</title>
        <authorList>
            <person name="Yao X."/>
        </authorList>
    </citation>
    <scope>NUCLEOTIDE SEQUENCE [LARGE SCALE GENOMIC DNA]</scope>
    <source>
        <strain evidence="3">cv. DH-PKW</strain>
        <tissue evidence="2">Leaves</tissue>
    </source>
</reference>
<comment type="caution">
    <text evidence="2">The sequence shown here is derived from an EMBL/GenBank/DDBJ whole genome shotgun (WGS) entry which is preliminary data.</text>
</comment>
<feature type="signal peptide" evidence="1">
    <location>
        <begin position="1"/>
        <end position="23"/>
    </location>
</feature>
<dbReference type="Proteomes" id="UP000317650">
    <property type="component" value="Chromosome 10"/>
</dbReference>
<proteinExistence type="predicted"/>
<organism evidence="2 3">
    <name type="scientific">Musa balbisiana</name>
    <name type="common">Banana</name>
    <dbReference type="NCBI Taxonomy" id="52838"/>
    <lineage>
        <taxon>Eukaryota</taxon>
        <taxon>Viridiplantae</taxon>
        <taxon>Streptophyta</taxon>
        <taxon>Embryophyta</taxon>
        <taxon>Tracheophyta</taxon>
        <taxon>Spermatophyta</taxon>
        <taxon>Magnoliopsida</taxon>
        <taxon>Liliopsida</taxon>
        <taxon>Zingiberales</taxon>
        <taxon>Musaceae</taxon>
        <taxon>Musa</taxon>
    </lineage>
</organism>
<accession>A0A4S8IX78</accession>
<keyword evidence="3" id="KW-1185">Reference proteome</keyword>
<evidence type="ECO:0000313" key="3">
    <source>
        <dbReference type="Proteomes" id="UP000317650"/>
    </source>
</evidence>
<keyword evidence="1" id="KW-0732">Signal</keyword>
<feature type="chain" id="PRO_5020463402" evidence="1">
    <location>
        <begin position="24"/>
        <end position="109"/>
    </location>
</feature>